<organism evidence="2">
    <name type="scientific">Arundo donax</name>
    <name type="common">Giant reed</name>
    <name type="synonym">Donax arundinaceus</name>
    <dbReference type="NCBI Taxonomy" id="35708"/>
    <lineage>
        <taxon>Eukaryota</taxon>
        <taxon>Viridiplantae</taxon>
        <taxon>Streptophyta</taxon>
        <taxon>Embryophyta</taxon>
        <taxon>Tracheophyta</taxon>
        <taxon>Spermatophyta</taxon>
        <taxon>Magnoliopsida</taxon>
        <taxon>Liliopsida</taxon>
        <taxon>Poales</taxon>
        <taxon>Poaceae</taxon>
        <taxon>PACMAD clade</taxon>
        <taxon>Arundinoideae</taxon>
        <taxon>Arundineae</taxon>
        <taxon>Arundo</taxon>
    </lineage>
</organism>
<evidence type="ECO:0000313" key="2">
    <source>
        <dbReference type="EMBL" id="JAD15894.1"/>
    </source>
</evidence>
<name>A0A0A8XPX8_ARUDO</name>
<accession>A0A0A8XPX8</accession>
<dbReference type="AlphaFoldDB" id="A0A0A8XPX8"/>
<dbReference type="PANTHER" id="PTHR33265:SF57">
    <property type="entry name" value="OS02G0229800 PROTEIN"/>
    <property type="match status" value="1"/>
</dbReference>
<reference evidence="2" key="1">
    <citation type="submission" date="2014-09" db="EMBL/GenBank/DDBJ databases">
        <authorList>
            <person name="Magalhaes I.L.F."/>
            <person name="Oliveira U."/>
            <person name="Santos F.R."/>
            <person name="Vidigal T.H.D.A."/>
            <person name="Brescovit A.D."/>
            <person name="Santos A.J."/>
        </authorList>
    </citation>
    <scope>NUCLEOTIDE SEQUENCE</scope>
    <source>
        <tissue evidence="2">Shoot tissue taken approximately 20 cm above the soil surface</tissue>
    </source>
</reference>
<feature type="region of interest" description="Disordered" evidence="1">
    <location>
        <begin position="87"/>
        <end position="106"/>
    </location>
</feature>
<dbReference type="Pfam" id="PF05553">
    <property type="entry name" value="DUF761"/>
    <property type="match status" value="1"/>
</dbReference>
<protein>
    <submittedName>
        <fullName evidence="2">Uncharacterized protein</fullName>
    </submittedName>
</protein>
<dbReference type="EMBL" id="GBRH01282001">
    <property type="protein sequence ID" value="JAD15894.1"/>
    <property type="molecule type" value="Transcribed_RNA"/>
</dbReference>
<dbReference type="PANTHER" id="PTHR33265">
    <property type="entry name" value="AVR9/CF-9 RAPIDLY ELICITED PROTEIN-RELATED"/>
    <property type="match status" value="1"/>
</dbReference>
<sequence length="106" mass="11754">MLNDDEPAAAATAAYATPSPAQLLWAFTRSPTVSRQMRITESPFQEARDADDAEVDRQADEFIRRFYEQLREQKSAASTPDYYGYYTAPSPYTGGRTPRPVAAGIA</sequence>
<evidence type="ECO:0000256" key="1">
    <source>
        <dbReference type="SAM" id="MobiDB-lite"/>
    </source>
</evidence>
<proteinExistence type="predicted"/>
<dbReference type="InterPro" id="IPR008480">
    <property type="entry name" value="DUF761_pln"/>
</dbReference>
<reference evidence="2" key="2">
    <citation type="journal article" date="2015" name="Data Brief">
        <title>Shoot transcriptome of the giant reed, Arundo donax.</title>
        <authorList>
            <person name="Barrero R.A."/>
            <person name="Guerrero F.D."/>
            <person name="Moolhuijzen P."/>
            <person name="Goolsby J.A."/>
            <person name="Tidwell J."/>
            <person name="Bellgard S.E."/>
            <person name="Bellgard M.I."/>
        </authorList>
    </citation>
    <scope>NUCLEOTIDE SEQUENCE</scope>
    <source>
        <tissue evidence="2">Shoot tissue taken approximately 20 cm above the soil surface</tissue>
    </source>
</reference>